<evidence type="ECO:0000256" key="1">
    <source>
        <dbReference type="SAM" id="SignalP"/>
    </source>
</evidence>
<dbReference type="AlphaFoldDB" id="A0A517YEJ4"/>
<protein>
    <submittedName>
        <fullName evidence="2">Glycosyl hydrolases family 43</fullName>
    </submittedName>
</protein>
<gene>
    <name evidence="2" type="ORF">ETAA8_36850</name>
</gene>
<sequence precursor="true">MILCSLVLLLAVSGAGAGELDLGAMVNPAPVTAKLSDPDYNIWCGAPIKGDDGKYHVFYSRWPRKLGHQAWVTNSEIAHGVGDSPLGPWKHHDVALAARGVKFWDGSCTHNPNIARIGGKYCLFYVGNYGDGVLGKGLNWTHRNHQRIGVAIADSSNGPWQRFDQPIVTISDDKTAFDSLCVTNPAGCEHADGGVLLVYKAVEYVEGKIGGGKVRYGAAMADKPAGPYMKKPGRIFESDDGDAGKHWMLAEDPYLWFSKQYGNRYYAVARDVVGKFTSASGGIALFQSEDGLNWKPASHPKVLGARYQWADGTTSFSTIERPAMLFDGETPIVLFGAASDNKNRDGTFNVQIPLK</sequence>
<dbReference type="GO" id="GO:0016787">
    <property type="term" value="F:hydrolase activity"/>
    <property type="evidence" value="ECO:0007669"/>
    <property type="project" value="UniProtKB-KW"/>
</dbReference>
<accession>A0A517YEJ4</accession>
<dbReference type="Gene3D" id="2.115.10.20">
    <property type="entry name" value="Glycosyl hydrolase domain, family 43"/>
    <property type="match status" value="1"/>
</dbReference>
<keyword evidence="3" id="KW-1185">Reference proteome</keyword>
<keyword evidence="2" id="KW-0378">Hydrolase</keyword>
<keyword evidence="1" id="KW-0732">Signal</keyword>
<dbReference type="Proteomes" id="UP000315017">
    <property type="component" value="Chromosome"/>
</dbReference>
<dbReference type="SUPFAM" id="SSF75005">
    <property type="entry name" value="Arabinanase/levansucrase/invertase"/>
    <property type="match status" value="1"/>
</dbReference>
<proteinExistence type="predicted"/>
<dbReference type="EMBL" id="CP036274">
    <property type="protein sequence ID" value="QDU28582.1"/>
    <property type="molecule type" value="Genomic_DNA"/>
</dbReference>
<feature type="signal peptide" evidence="1">
    <location>
        <begin position="1"/>
        <end position="17"/>
    </location>
</feature>
<reference evidence="2 3" key="1">
    <citation type="submission" date="2019-02" db="EMBL/GenBank/DDBJ databases">
        <title>Deep-cultivation of Planctomycetes and their phenomic and genomic characterization uncovers novel biology.</title>
        <authorList>
            <person name="Wiegand S."/>
            <person name="Jogler M."/>
            <person name="Boedeker C."/>
            <person name="Pinto D."/>
            <person name="Vollmers J."/>
            <person name="Rivas-Marin E."/>
            <person name="Kohn T."/>
            <person name="Peeters S.H."/>
            <person name="Heuer A."/>
            <person name="Rast P."/>
            <person name="Oberbeckmann S."/>
            <person name="Bunk B."/>
            <person name="Jeske O."/>
            <person name="Meyerdierks A."/>
            <person name="Storesund J.E."/>
            <person name="Kallscheuer N."/>
            <person name="Luecker S."/>
            <person name="Lage O.M."/>
            <person name="Pohl T."/>
            <person name="Merkel B.J."/>
            <person name="Hornburger P."/>
            <person name="Mueller R.-W."/>
            <person name="Bruemmer F."/>
            <person name="Labrenz M."/>
            <person name="Spormann A.M."/>
            <person name="Op den Camp H."/>
            <person name="Overmann J."/>
            <person name="Amann R."/>
            <person name="Jetten M.S.M."/>
            <person name="Mascher T."/>
            <person name="Medema M.H."/>
            <person name="Devos D.P."/>
            <person name="Kaster A.-K."/>
            <person name="Ovreas L."/>
            <person name="Rohde M."/>
            <person name="Galperin M.Y."/>
            <person name="Jogler C."/>
        </authorList>
    </citation>
    <scope>NUCLEOTIDE SEQUENCE [LARGE SCALE GENOMIC DNA]</scope>
    <source>
        <strain evidence="2 3">ETA_A8</strain>
    </source>
</reference>
<organism evidence="2 3">
    <name type="scientific">Anatilimnocola aggregata</name>
    <dbReference type="NCBI Taxonomy" id="2528021"/>
    <lineage>
        <taxon>Bacteria</taxon>
        <taxon>Pseudomonadati</taxon>
        <taxon>Planctomycetota</taxon>
        <taxon>Planctomycetia</taxon>
        <taxon>Pirellulales</taxon>
        <taxon>Pirellulaceae</taxon>
        <taxon>Anatilimnocola</taxon>
    </lineage>
</organism>
<evidence type="ECO:0000313" key="2">
    <source>
        <dbReference type="EMBL" id="QDU28582.1"/>
    </source>
</evidence>
<evidence type="ECO:0000313" key="3">
    <source>
        <dbReference type="Proteomes" id="UP000315017"/>
    </source>
</evidence>
<dbReference type="KEGG" id="aagg:ETAA8_36850"/>
<feature type="chain" id="PRO_5021744410" evidence="1">
    <location>
        <begin position="18"/>
        <end position="355"/>
    </location>
</feature>
<dbReference type="InterPro" id="IPR023296">
    <property type="entry name" value="Glyco_hydro_beta-prop_sf"/>
</dbReference>
<dbReference type="CDD" id="cd08994">
    <property type="entry name" value="GH43_62_32_68_117_130-like"/>
    <property type="match status" value="1"/>
</dbReference>
<name>A0A517YEJ4_9BACT</name>